<evidence type="ECO:0000256" key="1">
    <source>
        <dbReference type="ARBA" id="ARBA00004613"/>
    </source>
</evidence>
<dbReference type="InterPro" id="IPR011049">
    <property type="entry name" value="Serralysin-like_metalloprot_C"/>
</dbReference>
<evidence type="ECO:0000313" key="4">
    <source>
        <dbReference type="EMBL" id="MTF40637.1"/>
    </source>
</evidence>
<protein>
    <submittedName>
        <fullName evidence="4">Leukotoxin</fullName>
    </submittedName>
</protein>
<gene>
    <name evidence="4" type="ORF">GGC33_17155</name>
</gene>
<evidence type="ECO:0000259" key="3">
    <source>
        <dbReference type="Pfam" id="PF18885"/>
    </source>
</evidence>
<dbReference type="Pfam" id="PF00353">
    <property type="entry name" value="HemolysinCabind"/>
    <property type="match status" value="9"/>
</dbReference>
<proteinExistence type="predicted"/>
<dbReference type="Proteomes" id="UP000437131">
    <property type="component" value="Unassembled WGS sequence"/>
</dbReference>
<dbReference type="GO" id="GO:0005509">
    <property type="term" value="F:calcium ion binding"/>
    <property type="evidence" value="ECO:0007669"/>
    <property type="project" value="InterPro"/>
</dbReference>
<organism evidence="4 5">
    <name type="scientific">Cyanobacterium aponinum 0216</name>
    <dbReference type="NCBI Taxonomy" id="2676140"/>
    <lineage>
        <taxon>Bacteria</taxon>
        <taxon>Bacillati</taxon>
        <taxon>Cyanobacteriota</taxon>
        <taxon>Cyanophyceae</taxon>
        <taxon>Oscillatoriophycideae</taxon>
        <taxon>Chroococcales</taxon>
        <taxon>Geminocystaceae</taxon>
        <taxon>Cyanobacterium</taxon>
    </lineage>
</organism>
<dbReference type="RefSeq" id="WP_155084713.1">
    <property type="nucleotide sequence ID" value="NZ_WMIA01000039.1"/>
</dbReference>
<keyword evidence="2" id="KW-0964">Secreted</keyword>
<evidence type="ECO:0000313" key="5">
    <source>
        <dbReference type="Proteomes" id="UP000437131"/>
    </source>
</evidence>
<comment type="caution">
    <text evidence="4">The sequence shown here is derived from an EMBL/GenBank/DDBJ whole genome shotgun (WGS) entry which is preliminary data.</text>
</comment>
<dbReference type="PRINTS" id="PR00313">
    <property type="entry name" value="CABNDNGRPT"/>
</dbReference>
<dbReference type="PROSITE" id="PS00330">
    <property type="entry name" value="HEMOLYSIN_CALCIUM"/>
    <property type="match status" value="1"/>
</dbReference>
<comment type="subcellular location">
    <subcellularLocation>
        <location evidence="1">Secreted</location>
    </subcellularLocation>
</comment>
<dbReference type="InterPro" id="IPR001343">
    <property type="entry name" value="Hemolysn_Ca-bd"/>
</dbReference>
<dbReference type="InterPro" id="IPR050557">
    <property type="entry name" value="RTX_toxin/Mannuronan_C5-epim"/>
</dbReference>
<dbReference type="Gene3D" id="2.150.10.10">
    <property type="entry name" value="Serralysin-like metalloprotease, C-terminal"/>
    <property type="match status" value="5"/>
</dbReference>
<reference evidence="4 5" key="1">
    <citation type="submission" date="2019-11" db="EMBL/GenBank/DDBJ databases">
        <title>Isolation of a new High Light Tolerant Cyanobacteria.</title>
        <authorList>
            <person name="Dobson Z."/>
            <person name="Vaughn N."/>
            <person name="Vaughn M."/>
            <person name="Fromme P."/>
            <person name="Mazor Y."/>
        </authorList>
    </citation>
    <scope>NUCLEOTIDE SEQUENCE [LARGE SCALE GENOMIC DNA]</scope>
    <source>
        <strain evidence="4 5">0216</strain>
    </source>
</reference>
<dbReference type="SUPFAM" id="SSF51120">
    <property type="entry name" value="beta-Roll"/>
    <property type="match status" value="4"/>
</dbReference>
<dbReference type="InterPro" id="IPR043708">
    <property type="entry name" value="DUF5648"/>
</dbReference>
<dbReference type="PANTHER" id="PTHR38340">
    <property type="entry name" value="S-LAYER PROTEIN"/>
    <property type="match status" value="1"/>
</dbReference>
<dbReference type="GO" id="GO:0005576">
    <property type="term" value="C:extracellular region"/>
    <property type="evidence" value="ECO:0007669"/>
    <property type="project" value="UniProtKB-SubCell"/>
</dbReference>
<name>A0A844GW14_9CHRO</name>
<evidence type="ECO:0000256" key="2">
    <source>
        <dbReference type="ARBA" id="ARBA00022525"/>
    </source>
</evidence>
<accession>A0A844GW14</accession>
<dbReference type="InterPro" id="IPR018511">
    <property type="entry name" value="Hemolysin-typ_Ca-bd_CS"/>
</dbReference>
<dbReference type="PANTHER" id="PTHR38340:SF1">
    <property type="entry name" value="S-LAYER PROTEIN"/>
    <property type="match status" value="1"/>
</dbReference>
<dbReference type="EMBL" id="WMIA01000039">
    <property type="protein sequence ID" value="MTF40637.1"/>
    <property type="molecule type" value="Genomic_DNA"/>
</dbReference>
<dbReference type="Pfam" id="PF18885">
    <property type="entry name" value="DUF5648"/>
    <property type="match status" value="1"/>
</dbReference>
<feature type="domain" description="DUF5648" evidence="3">
    <location>
        <begin position="1233"/>
        <end position="1356"/>
    </location>
</feature>
<sequence length="1358" mass="147884">MGKLWQGSQSNDYIDLRPPDRYKFNVVWAKSGEDIVYSAARNSTISGANGWDTIHGNSGDDFLLGEGNSDRIYGGMGNDDIRGGYANLVPGGRADGDDSLYGEQGNDTILGEGGDDRIWGGPGNDRLFGEYGNDWIWGEDGDDYIDVGHGVDYASGGNGNDTIISDARGSGNTERGQTLYGENGNDFIRAGDSSDFIDGGQGNDTLWGRSGSKSGKPDQIYGRSGDDQIFGDDFFGLENYILFVFSKDQIWGGEGDDTIQGMGAGDTIYGEAGDDVIFGDYENTSKYSVEPYIYGDDFIDVGTGNDIAFGGEFNDTIVVSGDLDKQGLNILIGGNGDDRIIGGDHSLPIENLVLSPELEKEFKIIKDFINDPENNIQGFVPTISDIIDGGKGFDTIEAGAGTDIILAGLPTSANTNDKVQLIYGNSKESGTREADIFIISTVAISKKDAINLGMAADITKLSLKGIKLALKILSAADVISPIGKVPEILLEMGILGTEIFSTINKYSATKPQEPSILDKMTVIKDFDPGRDVLYLDNGGGKIRYSIRYEALTIGKVDYKGLVFRDGQGKTEEPRLILEGLTNRHIEQMVSKVVEEEVNGIKEARMISYTFLPNLKSDKPESLQQFPEPYIQGSPFVLTEDNDYYTVIDSESREIQALGGDDEIIVDFGQRVFAGAGDDEIYAGISVGGNTLSGGAGKDQFWFYDDHAAEIINDFKEVTKLGNLDIAEANEQGNSATQMYGDLFTEGAVNVIVDFDVEEDVIGFADFLVPVGINDVNLRQEGNDSIISLFERDIILLQGIQTESLTPESFVFDNSLFENVMSNDGVIDEQDEQDDLTDGIEGDDSFEDLGPGFPNSTAPISAEELLDGRKVISLQSDNQFLSPLDGGATTMGTDDDELIIANGNKQVFAGAGNDKIYASISSGSNILTGGDGKDEFWFYDDNDGELGINIVENVVTGEGGFDFDVIENYVRSFQDGAINVITDFNPEEDVIGVVDFPFPLGLNSFESRQEGNDFIISLFERDIILLQNIQEEDLNTENFIFDNSLFEQILANNLNANNFNANNFNNNSNEPVIVDVSSADNLFPEDVIITSPQPDTSTLFIAGNQNHTFESTIAPDFFNLTSGGANIIQGILPQLNEDMIEGFGENDQITIQNSLLSAEQIKVSFAFGSTIFLEIDGDGDDNIDSSMTIEGDFTDALFLVNPREDNTDITLKVLDTPIHRFQNKDVPGAYIFAGEEESQSIRDSHSNFAEEGLAFKVAHQEDSLIRINRFQNRDIPGAYLFASEEESKSIRDNHSNFIEEGIAFYAASAGSSTGSGIYRFQSLVNPGAYIFVGEQERQNIIQNYSDVFVEEGIVFEVVV</sequence>